<dbReference type="GO" id="GO:0003723">
    <property type="term" value="F:RNA binding"/>
    <property type="evidence" value="ECO:0007669"/>
    <property type="project" value="InterPro"/>
</dbReference>
<dbReference type="WBParaSite" id="scf7180000423971.g11949">
    <property type="protein sequence ID" value="scf7180000423971.g11949"/>
    <property type="gene ID" value="scf7180000423971.g11949"/>
</dbReference>
<dbReference type="FunFam" id="1.10.10.10:FF:000146">
    <property type="entry name" value="PCI domain-containing protein 2 homolog"/>
    <property type="match status" value="1"/>
</dbReference>
<keyword evidence="5" id="KW-1185">Reference proteome</keyword>
<organism evidence="5 6">
    <name type="scientific">Meloidogyne floridensis</name>
    <dbReference type="NCBI Taxonomy" id="298350"/>
    <lineage>
        <taxon>Eukaryota</taxon>
        <taxon>Metazoa</taxon>
        <taxon>Ecdysozoa</taxon>
        <taxon>Nematoda</taxon>
        <taxon>Chromadorea</taxon>
        <taxon>Rhabditida</taxon>
        <taxon>Tylenchina</taxon>
        <taxon>Tylenchomorpha</taxon>
        <taxon>Tylenchoidea</taxon>
        <taxon>Meloidogynidae</taxon>
        <taxon>Meloidogyninae</taxon>
        <taxon>Meloidogyne</taxon>
    </lineage>
</organism>
<dbReference type="AlphaFoldDB" id="A0A915PBZ7"/>
<evidence type="ECO:0000256" key="3">
    <source>
        <dbReference type="ARBA" id="ARBA00072421"/>
    </source>
</evidence>
<protein>
    <recommendedName>
        <fullName evidence="3">PCI domain-containing protein 2 homolog</fullName>
    </recommendedName>
    <alternativeName>
        <fullName evidence="2">CSN12-like protein</fullName>
    </alternativeName>
</protein>
<dbReference type="Pfam" id="PF01399">
    <property type="entry name" value="PCI"/>
    <property type="match status" value="1"/>
</dbReference>
<evidence type="ECO:0000259" key="4">
    <source>
        <dbReference type="PROSITE" id="PS50250"/>
    </source>
</evidence>
<dbReference type="GO" id="GO:0003690">
    <property type="term" value="F:double-stranded DNA binding"/>
    <property type="evidence" value="ECO:0007669"/>
    <property type="project" value="InterPro"/>
</dbReference>
<dbReference type="GO" id="GO:0016973">
    <property type="term" value="P:poly(A)+ mRNA export from nucleus"/>
    <property type="evidence" value="ECO:0007669"/>
    <property type="project" value="TreeGrafter"/>
</dbReference>
<dbReference type="Gene3D" id="1.10.10.10">
    <property type="entry name" value="Winged helix-like DNA-binding domain superfamily/Winged helix DNA-binding domain"/>
    <property type="match status" value="1"/>
</dbReference>
<dbReference type="SMART" id="SM00753">
    <property type="entry name" value="PAM"/>
    <property type="match status" value="1"/>
</dbReference>
<sequence length="373" mass="43291">METKQFPNFYAYYNYLASLIQQQTWEAAQKYAVLISCNDSHADLKFLQIPSPEKRYYDRSVTKWPVFGNLVLMHLNVLNNLSEKNWHSAFIHQTNMLKIFNQEILQKEKDANWFCPILYILCSDLRLVAKIADKQGCTLWSRSDTQTSTFYEEAASPIMESYRICVAESIDHVGDLYQRFSMADKITYKYFLGRKAMFDMDLAKAEDSLTFSFENCPSNYVRNKRLILMYLIPVKMFLGHMPTQQLLLNYNLQQFSDVVTSVKDGNLRELNAALHKHQHFFIKCGIFLMLEKLKGTTYRNLFKKIALILNTHLIKLEAFLAILHFLGTDIDADELACILANLIAQKKIKGYISHQKQTLVIAKQKAFPPLSAK</sequence>
<dbReference type="PANTHER" id="PTHR12732">
    <property type="entry name" value="UNCHARACTERIZED PROTEASOME COMPONENT REGION PCI-CONTAINING"/>
    <property type="match status" value="1"/>
</dbReference>
<dbReference type="GO" id="GO:0006368">
    <property type="term" value="P:transcription elongation by RNA polymerase II"/>
    <property type="evidence" value="ECO:0007669"/>
    <property type="project" value="TreeGrafter"/>
</dbReference>
<accession>A0A915PBZ7</accession>
<evidence type="ECO:0000256" key="2">
    <source>
        <dbReference type="ARBA" id="ARBA00033214"/>
    </source>
</evidence>
<evidence type="ECO:0000313" key="5">
    <source>
        <dbReference type="Proteomes" id="UP000887560"/>
    </source>
</evidence>
<reference evidence="6" key="1">
    <citation type="submission" date="2022-11" db="UniProtKB">
        <authorList>
            <consortium name="WormBaseParasite"/>
        </authorList>
    </citation>
    <scope>IDENTIFICATION</scope>
</reference>
<proteinExistence type="inferred from homology"/>
<dbReference type="InterPro" id="IPR000717">
    <property type="entry name" value="PCI_dom"/>
</dbReference>
<comment type="similarity">
    <text evidence="1">Belongs to the CSN12 family.</text>
</comment>
<name>A0A915PBZ7_9BILA</name>
<dbReference type="GO" id="GO:0000973">
    <property type="term" value="P:post-transcriptional tethering of RNA polymerase II gene DNA at nuclear periphery"/>
    <property type="evidence" value="ECO:0007669"/>
    <property type="project" value="TreeGrafter"/>
</dbReference>
<evidence type="ECO:0000313" key="6">
    <source>
        <dbReference type="WBParaSite" id="scf7180000423971.g11949"/>
    </source>
</evidence>
<feature type="domain" description="PCI" evidence="4">
    <location>
        <begin position="186"/>
        <end position="366"/>
    </location>
</feature>
<dbReference type="InterPro" id="IPR045114">
    <property type="entry name" value="Csn12-like"/>
</dbReference>
<dbReference type="PROSITE" id="PS50250">
    <property type="entry name" value="PCI"/>
    <property type="match status" value="1"/>
</dbReference>
<dbReference type="PANTHER" id="PTHR12732:SF0">
    <property type="entry name" value="PCI DOMAIN-CONTAINING PROTEIN 2"/>
    <property type="match status" value="1"/>
</dbReference>
<dbReference type="Proteomes" id="UP000887560">
    <property type="component" value="Unplaced"/>
</dbReference>
<evidence type="ECO:0000256" key="1">
    <source>
        <dbReference type="ARBA" id="ARBA00025771"/>
    </source>
</evidence>
<dbReference type="InterPro" id="IPR036388">
    <property type="entry name" value="WH-like_DNA-bd_sf"/>
</dbReference>
<dbReference type="GO" id="GO:0070390">
    <property type="term" value="C:transcription export complex 2"/>
    <property type="evidence" value="ECO:0007669"/>
    <property type="project" value="TreeGrafter"/>
</dbReference>